<comment type="subcellular location">
    <subcellularLocation>
        <location evidence="1">Cell membrane</location>
    </subcellularLocation>
</comment>
<dbReference type="InterPro" id="IPR011658">
    <property type="entry name" value="PA14_dom"/>
</dbReference>
<dbReference type="InterPro" id="IPR055401">
    <property type="entry name" value="CEMIP_beta-hel_dom"/>
</dbReference>
<organism evidence="10 11">
    <name type="scientific">Dreissena polymorpha</name>
    <name type="common">Zebra mussel</name>
    <name type="synonym">Mytilus polymorpha</name>
    <dbReference type="NCBI Taxonomy" id="45954"/>
    <lineage>
        <taxon>Eukaryota</taxon>
        <taxon>Metazoa</taxon>
        <taxon>Spiralia</taxon>
        <taxon>Lophotrochozoa</taxon>
        <taxon>Mollusca</taxon>
        <taxon>Bivalvia</taxon>
        <taxon>Autobranchia</taxon>
        <taxon>Heteroconchia</taxon>
        <taxon>Euheterodonta</taxon>
        <taxon>Imparidentia</taxon>
        <taxon>Neoheterodontei</taxon>
        <taxon>Myida</taxon>
        <taxon>Dreissenoidea</taxon>
        <taxon>Dreissenidae</taxon>
        <taxon>Dreissena</taxon>
    </lineage>
</organism>
<dbReference type="InterPro" id="IPR052387">
    <property type="entry name" value="Fibrocystin"/>
</dbReference>
<dbReference type="FunFam" id="2.60.40.10:FF:000616">
    <property type="entry name" value="PKHD1 like 1"/>
    <property type="match status" value="1"/>
</dbReference>
<reference evidence="10" key="2">
    <citation type="submission" date="2020-11" db="EMBL/GenBank/DDBJ databases">
        <authorList>
            <person name="McCartney M.A."/>
            <person name="Auch B."/>
            <person name="Kono T."/>
            <person name="Mallez S."/>
            <person name="Becker A."/>
            <person name="Gohl D.M."/>
            <person name="Silverstein K.A.T."/>
            <person name="Koren S."/>
            <person name="Bechman K.B."/>
            <person name="Herman A."/>
            <person name="Abrahante J.E."/>
            <person name="Garbe J."/>
        </authorList>
    </citation>
    <scope>NUCLEOTIDE SEQUENCE</scope>
    <source>
        <strain evidence="10">Duluth1</strain>
        <tissue evidence="10">Whole animal</tissue>
    </source>
</reference>
<name>A0A9D4H1Y8_DREPO</name>
<sequence>MRRALVTEVQPRYGSLAGETRLTIYGNGFADNQFSQTDDPKVGNRVYLVGESGTEFACPVHRDGTTEMQIMCYTPNGMQEENYYVRVVVHGQAVPDGFLCNGRPTSSSCTYKPRASETPTVDSLSPHSGMPGTLVTMTGKLISDRYGSNLASATNGRSTKLLRVYVGPQDCQLKEGDNFFGLALNGEDTDHGSLTCKYKGTSVGFYNASFILEAPFGRSLANAQVYRVSYNDQLYMYQSYTNITSISHSSGSTAGGLVLTIHGSHFDNRLPYVQPRAYIGDTVCEVTNVEVDQYVECRVAADPGNMATKFSGNRGINFEYWTGTSKANADIDSILTMTSSDANYNAEWLDETYFYDAQARDNYVSRMTMFFTAPHSGEYSFWLHADDAARLFVDGVSEVTSLNSWRESRRMTLSQGQKYLLQVVHIESLGDSFIHLNVKYFGTNFTSAWTGKAEQEKQTISITSTVAYDVQQLEFSDFANQSHVQEVQTLVITAGDGEFRIGLFGVYTEPLSLDMVDTDISAALSKLPCFGSQESVLVTRQQTEVPTYTLQFISKRGDFPNVTLLEVNMNSSLEYSVSEDTKGEPDVKSVALTFDGTVSEPFSISDLSLSLINGVVTRMFEGKCPKAFEGPGKAAFYESFETGSGQYSGQVTRESEPFCGRYSLKNPYRIFKVAADKPGIMLSQFGKLCLAYKGFLQQYVGVVISLRKASDGQMANYTKYYEHTFKTDSDQESTTWYYTCKDIYALVHDQYPADIEHAVREVFVYSQSPHKPAYVDAVYIGREEITSDEDAHFQRLPPAMPNGAVIGEVTVTEVTPSKFEVTMKPYKCGFDFPLIELANAQVTAGNMSKGSSMATMQLSNSGGPGVFKVTRSSQASPPVTGEIAVTFKGNSRTGLNVSLGEYEFQRELESVNGIGSLNVNKQGTCAKFDLIVTFLSLAGDQPEMTVTYGNLNGVDAAGTMTTNTNGGLNYDPLMGDLVSTVHSDPQVRLYINDMPTKCGGDCSFNWDTSSTPTVTGASPSSGTSALSTALTVTGTGFIPTAGKNKVTIVGIECTVTMATATSITCNVGNGPVGAHPIIVNVEGKGIARGLVEFTYTANITGISPTIGGLGGGIILTIAGYGFTNNSDVTVNGATCEVQSVVPDEILCILPNSVTAGTFDVEVTQGTTLTHSGFTYNLTLTPEVLSITPSTLSGQRGTLMISGSKFGPSQGTVYLADQEATVISWSDTDIAIDVEVTVAGDLPLLIMIDTGLAVNSSNNIPQVTVDLRITNVFPLQGSIQGGTTLTITGSGFGTNDSLIEVNVGDLQCDVTSVTNTQVLCDIEQGGSIHRITNKGTSPAFGVFYAFDEPFITIQVGDFVHWSWETPAFVSNVAHAIIQVDTPSSIVAKPGGFSSGTPTKNGNFQYQFTLAGTYYVWSGFVDEWGIKNYVGTIEVVPAVPRLVQVNMTLNGVSALHDKNGASNPTDSSDCQSITSAKTACTDSVPSRDAEKFDFAFLPCSTPVVQSVDVNNGTVQTAITITGEGFSTINCQNEVKFGGYDCVVISSNESDIVCQMSKDAAPELAVYHQLSLRVKNRGKALIALTSDVNRGFALLPNIESVSPTSGSMAGGALLTITGAGFLENLYVTIDGYQCQIVEYSYSEIICKTPASVTQAQKDIKVEINAGQPLLAECQTADAICRYSYATIWTPTAEAITPNAMSATTTFTISGTKFGTNVSAIEVTIGGEIVNVESVEDANIIVSIDHIPAGENDVVVRVMQHGEAQGSLTVTGTPVVSTVIPSVGSIHGNTRISISGSGFVHGSTEVLLDGVACEIVTISLAEVVCTTPAHTAATVNVAVTSNGQSFPTASFAYSTSSTPTIASISPVMGLPGDSLVISGSNLDGSSVDVMLGPTECTIISKSASQITCTVGTHETGSVPVSVFVEGLGSSNSNITFQFQLTLTSALPTTGGTAGGQSLVLTGTGFSESASVTVCGVTCPRITSTTTQFTCRTPPNTAQTCGISITFNGLSKTLPSSYTYDASLTPTISGVTPRRGGTGGGVNITISGSGFGSSVPATSVSIDGAACTPTSVSDTQIQCQTGAHSGSVDSKVEVQISGNGIAEESSAGDADFTYIDVWSSPFSWGGGPLPQTGEFVVIPAGQTLLLDTDTPVLAFLLIRGGKLIFDNKKMELQSQVIMITDGGLLQVGTEEEPFQHKAIITLHGHSRNKELPIYGTKVLAVRNGTLDLHGIEVPLTWTRLASTANAGANSITLMHPVEWNVGDEIVIASTGHRHTQRENEKRTIHSVSGDKQTLTLTEALEYEHVSTQEMFDGTLVEFRAEVGLLTHNVVVRGNEDPQWQEEIKACPAGFDTGEFAVQTCFQGRFGDEIGSSQFGAMILVHAPVIDTHEAKARLSYVEVYFAGQAFRLGRYPVHFHMNGDMSTSYVRGLGIHKTFNRAVNIHGTHNTMVEKNVIFDVMGGAMFLEDGVETGNTFQYNLAVFVRESSSLLNDDVTPASFWVTNPNNTIQHNAAAGGTHFGYWYRMHSHPDGPSFTTSVCPQNTELGIFYNNSAHSFGWFGLWVFEHYFPKKGGCGGTEVAPAVFERFFSWNNDKGAEAVNVGALQFKDFVLVQNRLAGYEGKLISGLPGYGESSSMVKDSLIVGTTTVIPNDEQGCTSGGVVFPYGRGFRLVNVRFVNFADSSCAAMRWTRITGTCSFLCGGFIYHTEALKFVNAPNKAIYAWDWEGIILDKDGTATGKAAGNWTILPTTGTVPSDCENTAAFSIGQPASMCPPQHKWHRYAFKDPLPKSLEGKNFTIENQYGITQVQFAKKRITHKPGWMCALLSKASYKFSFQNGEQIKNISWVGRFDDLEGEDYIVTRTAMAQLPDRLSIDGGNSFINMTVGLNPATAKHGDWEWDNDNDEIKFVVHAQKRSRRAVDLAQAERSVSFTAFKCYYANCIPPPDPNTVPPATVRPAEFDYWDDTTIWNTTDDGYLVNIGGNAGIPQDFDNVKIAFERWMIVNITSIIKLGTLLLEGVLEFYSMPDAVYQIEADFIIIRGGRLIIGWPDEPFQGLATITLRGNHSSPTFDAGTGPALGSKAIGVFGGLDLFGKEVGTTWTQLALTAEAGEDTIMLAQPVEWSVGDNIVIGPTSYNPWETEAFQITSVADNNMNLTLNDTLKYRHVAHYELLNSGHEIDVGAGVGLLSHNIKVIGEDYEDMYEESFGARILVGLVVHEGRSYSGYARLSNVEFYHTGQEGFTEEYDPRFSVAYVAVGTVSNVKPSKVTKCSFHNGFNTAVGAFGIGGLDISENVVYGTVGNGLATSSDDTSILNNFITLVIATASYQDRFEEFNPRWEAGIEASDAQDLVLQGNLVSGAERLAYHVKPVSCNDTSGRYQNNKAFANLLGVVVLPADELPEDAVDCVMLSNFTVWKSHDIGIYYQNSLSYKAVGNVLIENTNGLFSIINGPSASSHAFENKRINVEENLFVGQTSSFNCSIDVTPPVDANIVLSENARATRAPGGGMIGFVFPQMLSAPNGAPLKPFTGIKSYNAIGGLLVAKKNTFAKYGNLGCTSEGNFAIATSQSNDDGQHPVEISESQMEDIKEDNKIIIHRPNIGLINSADCVDMDCDALKKALFKDLDGTFLGSVGSVISQSEFEWNGDPRRGLGDYRIPKEMVTRLDGSRIPYDLMMPNKGILRNNNCTYRPSWQSYQCENDIDHEMLIIESMDSDTETRRLSPVAVLGKGYIDLINGPQDHGWCSGYTCRKRLSTFMAIVATGEDFLMHFTSTTPEKMRYRLLNVGPNEGVKLTVWYSRPNRLDLFVDGVYKMATNAHIDGNGRYIIKMPTGNEYEPMIVNGTGTNFFDKDRGELTFIIQGPQRIDVVSQQTVIVSFSIPALTVEEFYFGANIIENIAAFLNIPLTKVRIVNVVSASSANGRRKRSSDGIIVEFEIGNEPVTNINDTAPDGITYENLLAFTTALVNECQLGNVSQTLNVSGSCESIQLPSTDPAIGTIVYNTPTPDHLFFQTSLKATYEGALLSRQPRIQVATINDIVITELGTTQSPWTMEVSIRPGTGHPNAQLLGTLNVTAENGWFNFSDLAITHMGSDYVLDFKIISPVEAENFSLAAEEFSVAAKPLEVHVVSMTAGTIVEDVPFDVTLGLRDEVSGDLLQDLYWRDHQWTVEVSMLATSQYTDLEGAMATTFDPFSGQASFPNLTMTGFGVYYLQFRVVSDPADFDLTLDLKLEVMSANHAGVTPEDDKEVKVKFEADFKTVLPTEAKQREFEQMILNEFAHMWPDVMLSSGNVYEGSIVVSFVIAGNVSTINTTAYALCESIHNKTEYSFNGNNLELAPYLTVNGETLYGVKCGEIPESPVKESMAPWLIAVIVLSCLVAIAIVVVLVWVCCIKPKNKTNDVFKGTLYPSGKPEENTLFKDDTFTSMDFSKGTPPSATNLTPLTSDQRPLSAFSLNMPGPEQPMPAKTAFQGFHGYMATLSPPPSANGSALYLDPREHSAVSRRRSPSPSRGSGSPMLHGSSPSDGGSPLPPVGRDLYHGDYITSPMPRSVSPHLPSPSPVPSPVPSLKGMVKVSPAPIRTRDFIY</sequence>
<comment type="caution">
    <text evidence="10">The sequence shown here is derived from an EMBL/GenBank/DDBJ whole genome shotgun (WGS) entry which is preliminary data.</text>
</comment>
<keyword evidence="7" id="KW-0472">Membrane</keyword>
<keyword evidence="11" id="KW-1185">Reference proteome</keyword>
<keyword evidence="7" id="KW-0812">Transmembrane</keyword>
<feature type="domain" description="G8" evidence="8">
    <location>
        <begin position="2960"/>
        <end position="3098"/>
    </location>
</feature>
<dbReference type="Gene3D" id="2.60.40.10">
    <property type="entry name" value="Immunoglobulins"/>
    <property type="match status" value="13"/>
</dbReference>
<dbReference type="InterPro" id="IPR008972">
    <property type="entry name" value="Cupredoxin"/>
</dbReference>
<evidence type="ECO:0000256" key="7">
    <source>
        <dbReference type="SAM" id="Phobius"/>
    </source>
</evidence>
<dbReference type="InterPro" id="IPR019316">
    <property type="entry name" value="G8_domain"/>
</dbReference>
<dbReference type="EMBL" id="JAIWYP010000005">
    <property type="protein sequence ID" value="KAH3825943.1"/>
    <property type="molecule type" value="Genomic_DNA"/>
</dbReference>
<feature type="domain" description="G8" evidence="8">
    <location>
        <begin position="2117"/>
        <end position="2237"/>
    </location>
</feature>
<dbReference type="GO" id="GO:0005886">
    <property type="term" value="C:plasma membrane"/>
    <property type="evidence" value="ECO:0007669"/>
    <property type="project" value="UniProtKB-SubCell"/>
</dbReference>
<dbReference type="CDD" id="cd00603">
    <property type="entry name" value="IPT_PCSR"/>
    <property type="match status" value="10"/>
</dbReference>
<dbReference type="SUPFAM" id="SSF81296">
    <property type="entry name" value="E set domains"/>
    <property type="match status" value="13"/>
</dbReference>
<dbReference type="PANTHER" id="PTHR46769:SF2">
    <property type="entry name" value="FIBROCYSTIN-L ISOFORM 2 PRECURSOR-RELATED"/>
    <property type="match status" value="1"/>
</dbReference>
<keyword evidence="5" id="KW-0325">Glycoprotein</keyword>
<dbReference type="PANTHER" id="PTHR46769">
    <property type="entry name" value="POLYCYSTIC KIDNEY AND HEPATIC DISEASE 1 (AUTOSOMAL RECESSIVE)-LIKE 1"/>
    <property type="match status" value="1"/>
</dbReference>
<evidence type="ECO:0000256" key="6">
    <source>
        <dbReference type="SAM" id="MobiDB-lite"/>
    </source>
</evidence>
<dbReference type="InterPro" id="IPR014756">
    <property type="entry name" value="Ig_E-set"/>
</dbReference>
<feature type="compositionally biased region" description="Pro residues" evidence="6">
    <location>
        <begin position="4542"/>
        <end position="4552"/>
    </location>
</feature>
<accession>A0A9D4H1Y8</accession>
<protein>
    <recommendedName>
        <fullName evidence="12">Fibrocystin-L</fullName>
    </recommendedName>
</protein>
<evidence type="ECO:0008006" key="12">
    <source>
        <dbReference type="Google" id="ProtNLM"/>
    </source>
</evidence>
<dbReference type="SMART" id="SM00429">
    <property type="entry name" value="IPT"/>
    <property type="match status" value="11"/>
</dbReference>
<gene>
    <name evidence="10" type="ORF">DPMN_127830</name>
</gene>
<dbReference type="SMART" id="SM01225">
    <property type="entry name" value="G8"/>
    <property type="match status" value="2"/>
</dbReference>
<evidence type="ECO:0000256" key="2">
    <source>
        <dbReference type="ARBA" id="ARBA00022475"/>
    </source>
</evidence>
<keyword evidence="4" id="KW-0677">Repeat</keyword>
<evidence type="ECO:0000256" key="5">
    <source>
        <dbReference type="ARBA" id="ARBA00023180"/>
    </source>
</evidence>
<evidence type="ECO:0000313" key="10">
    <source>
        <dbReference type="EMBL" id="KAH3825943.1"/>
    </source>
</evidence>
<dbReference type="InterPro" id="IPR037524">
    <property type="entry name" value="PA14/GLEYA"/>
</dbReference>
<feature type="region of interest" description="Disordered" evidence="6">
    <location>
        <begin position="110"/>
        <end position="129"/>
    </location>
</feature>
<keyword evidence="2" id="KW-1003">Cell membrane</keyword>
<dbReference type="SMART" id="SM00758">
    <property type="entry name" value="PA14"/>
    <property type="match status" value="1"/>
</dbReference>
<dbReference type="Pfam" id="PF10162">
    <property type="entry name" value="G8"/>
    <property type="match status" value="2"/>
</dbReference>
<feature type="region of interest" description="Disordered" evidence="6">
    <location>
        <begin position="4483"/>
        <end position="4558"/>
    </location>
</feature>
<feature type="compositionally biased region" description="Low complexity" evidence="6">
    <location>
        <begin position="4494"/>
        <end position="4515"/>
    </location>
</feature>
<evidence type="ECO:0000256" key="4">
    <source>
        <dbReference type="ARBA" id="ARBA00022737"/>
    </source>
</evidence>
<keyword evidence="7" id="KW-1133">Transmembrane helix</keyword>
<evidence type="ECO:0000256" key="3">
    <source>
        <dbReference type="ARBA" id="ARBA00022729"/>
    </source>
</evidence>
<evidence type="ECO:0000259" key="9">
    <source>
        <dbReference type="PROSITE" id="PS51820"/>
    </source>
</evidence>
<proteinExistence type="predicted"/>
<dbReference type="InterPro" id="IPR011050">
    <property type="entry name" value="Pectin_lyase_fold/virulence"/>
</dbReference>
<feature type="compositionally biased region" description="Polar residues" evidence="6">
    <location>
        <begin position="117"/>
        <end position="126"/>
    </location>
</feature>
<dbReference type="SUPFAM" id="SSF51126">
    <property type="entry name" value="Pectin lyase-like"/>
    <property type="match status" value="1"/>
</dbReference>
<dbReference type="Gene3D" id="2.60.40.420">
    <property type="entry name" value="Cupredoxins - blue copper proteins"/>
    <property type="match status" value="1"/>
</dbReference>
<reference evidence="10" key="1">
    <citation type="journal article" date="2019" name="bioRxiv">
        <title>The Genome of the Zebra Mussel, Dreissena polymorpha: A Resource for Invasive Species Research.</title>
        <authorList>
            <person name="McCartney M.A."/>
            <person name="Auch B."/>
            <person name="Kono T."/>
            <person name="Mallez S."/>
            <person name="Zhang Y."/>
            <person name="Obille A."/>
            <person name="Becker A."/>
            <person name="Abrahante J.E."/>
            <person name="Garbe J."/>
            <person name="Badalamenti J.P."/>
            <person name="Herman A."/>
            <person name="Mangelson H."/>
            <person name="Liachko I."/>
            <person name="Sullivan S."/>
            <person name="Sone E.D."/>
            <person name="Koren S."/>
            <person name="Silverstein K.A.T."/>
            <person name="Beckman K.B."/>
            <person name="Gohl D.M."/>
        </authorList>
    </citation>
    <scope>NUCLEOTIDE SEQUENCE</scope>
    <source>
        <strain evidence="10">Duluth1</strain>
        <tissue evidence="10">Whole animal</tissue>
    </source>
</reference>
<dbReference type="Pfam" id="PF07691">
    <property type="entry name" value="PA14"/>
    <property type="match status" value="1"/>
</dbReference>
<evidence type="ECO:0000259" key="8">
    <source>
        <dbReference type="PROSITE" id="PS51484"/>
    </source>
</evidence>
<dbReference type="InterPro" id="IPR002909">
    <property type="entry name" value="IPT_dom"/>
</dbReference>
<dbReference type="Pfam" id="PF24606">
    <property type="entry name" value="CEMIP_beta-hel"/>
    <property type="match status" value="1"/>
</dbReference>
<feature type="transmembrane region" description="Helical" evidence="7">
    <location>
        <begin position="4355"/>
        <end position="4377"/>
    </location>
</feature>
<dbReference type="PROSITE" id="PS51820">
    <property type="entry name" value="PA14"/>
    <property type="match status" value="1"/>
</dbReference>
<dbReference type="InterPro" id="IPR013783">
    <property type="entry name" value="Ig-like_fold"/>
</dbReference>
<dbReference type="Pfam" id="PF01833">
    <property type="entry name" value="TIG"/>
    <property type="match status" value="13"/>
</dbReference>
<dbReference type="SUPFAM" id="SSF49503">
    <property type="entry name" value="Cupredoxins"/>
    <property type="match status" value="1"/>
</dbReference>
<dbReference type="PROSITE" id="PS51484">
    <property type="entry name" value="G8"/>
    <property type="match status" value="2"/>
</dbReference>
<evidence type="ECO:0000313" key="11">
    <source>
        <dbReference type="Proteomes" id="UP000828390"/>
    </source>
</evidence>
<evidence type="ECO:0000256" key="1">
    <source>
        <dbReference type="ARBA" id="ARBA00004236"/>
    </source>
</evidence>
<keyword evidence="3" id="KW-0732">Signal</keyword>
<dbReference type="SUPFAM" id="SSF56988">
    <property type="entry name" value="Anthrax protective antigen"/>
    <property type="match status" value="1"/>
</dbReference>
<dbReference type="Proteomes" id="UP000828390">
    <property type="component" value="Unassembled WGS sequence"/>
</dbReference>
<feature type="domain" description="PA14" evidence="9">
    <location>
        <begin position="311"/>
        <end position="452"/>
    </location>
</feature>